<dbReference type="EMBL" id="CM047740">
    <property type="protein sequence ID" value="KAJ0040923.1"/>
    <property type="molecule type" value="Genomic_DNA"/>
</dbReference>
<evidence type="ECO:0000313" key="1">
    <source>
        <dbReference type="EMBL" id="KAJ0040923.1"/>
    </source>
</evidence>
<keyword evidence="2" id="KW-1185">Reference proteome</keyword>
<comment type="caution">
    <text evidence="1">The sequence shown here is derived from an EMBL/GenBank/DDBJ whole genome shotgun (WGS) entry which is preliminary data.</text>
</comment>
<accession>A0ACC0YTT9</accession>
<reference evidence="2" key="1">
    <citation type="journal article" date="2023" name="G3 (Bethesda)">
        <title>Genome assembly and association tests identify interacting loci associated with vigor, precocity, and sex in interspecific pistachio rootstocks.</title>
        <authorList>
            <person name="Palmer W."/>
            <person name="Jacygrad E."/>
            <person name="Sagayaradj S."/>
            <person name="Cavanaugh K."/>
            <person name="Han R."/>
            <person name="Bertier L."/>
            <person name="Beede B."/>
            <person name="Kafkas S."/>
            <person name="Golino D."/>
            <person name="Preece J."/>
            <person name="Michelmore R."/>
        </authorList>
    </citation>
    <scope>NUCLEOTIDE SEQUENCE [LARGE SCALE GENOMIC DNA]</scope>
</reference>
<gene>
    <name evidence="1" type="ORF">Pint_27462</name>
</gene>
<dbReference type="Proteomes" id="UP001163603">
    <property type="component" value="Chromosome 5"/>
</dbReference>
<sequence>MASKTNNKGVAHFFKEFLPKHGYDGFKIPNAFVKYLNGSLKKAVLRNRMGKRWHVEMADTDSMVLFANGWQKFVEDNYVEPADSLVFSYHGDHIFDVLIFEKCGCEKRETSANVSIDIEVKMEEKEDEDDIVVINVDDECGAANYEDCTKEEEGEKDDTEEEEATIIAKRRGKKILGINGGSKRRADINPGLHEGVGAVSHDQPQNPYFMWKNKGYRKNHLKRETRTYVSNMEVKMEETEDAGENDGDEDYIKEEEGRSKRRASVNARLHEGVEAINYNVSPKFLKDFEIELAENIFFHDELERKWCGKVCNWKDGRTVIHGWADVCRWNHVKKDDVCICEFLQTEGNVQDIMKVRIIRSSSSRS</sequence>
<organism evidence="1 2">
    <name type="scientific">Pistacia integerrima</name>
    <dbReference type="NCBI Taxonomy" id="434235"/>
    <lineage>
        <taxon>Eukaryota</taxon>
        <taxon>Viridiplantae</taxon>
        <taxon>Streptophyta</taxon>
        <taxon>Embryophyta</taxon>
        <taxon>Tracheophyta</taxon>
        <taxon>Spermatophyta</taxon>
        <taxon>Magnoliopsida</taxon>
        <taxon>eudicotyledons</taxon>
        <taxon>Gunneridae</taxon>
        <taxon>Pentapetalae</taxon>
        <taxon>rosids</taxon>
        <taxon>malvids</taxon>
        <taxon>Sapindales</taxon>
        <taxon>Anacardiaceae</taxon>
        <taxon>Pistacia</taxon>
    </lineage>
</organism>
<protein>
    <submittedName>
        <fullName evidence="1">Uncharacterized protein</fullName>
    </submittedName>
</protein>
<name>A0ACC0YTT9_9ROSI</name>
<proteinExistence type="predicted"/>
<evidence type="ECO:0000313" key="2">
    <source>
        <dbReference type="Proteomes" id="UP001163603"/>
    </source>
</evidence>